<sequence length="363" mass="38469">MSARRMRAALTAGAVAIGVMAVVALGTLTSSLEQSATGFLKAGNADFTIAQKHTDSLLNSLISSDDIASIAKVDGVEDSIGALIELDKYDAGHPTVVQVGLAPDAQKRFGVVVLEGRSYAAQSETEVMLGYTLAESIDKKTGDTLTMDGHQYRVTGLYRTNGVSYGNSTMMFPLAALQGRYQAAGQVTLGFVKLAPGASSAQVRESIDTKFPQLATVNSETDFGRVDNTLVLISAGNTGGSILAAVIAITGVLNTSLLSFFERIREFGVLRSIGWTRRRIVSLVLGESLIVSLVGATIGVFLGWVAINLLQNLPELRGVFHPIYTASIFTRSLVFAIGVAFLGAIYPALRAAFLSPVEAMRRE</sequence>
<dbReference type="Proteomes" id="UP000727993">
    <property type="component" value="Unassembled WGS sequence"/>
</dbReference>
<keyword evidence="2" id="KW-1003">Cell membrane</keyword>
<evidence type="ECO:0000259" key="9">
    <source>
        <dbReference type="Pfam" id="PF12704"/>
    </source>
</evidence>
<evidence type="ECO:0000256" key="6">
    <source>
        <dbReference type="ARBA" id="ARBA00038076"/>
    </source>
</evidence>
<dbReference type="Pfam" id="PF02687">
    <property type="entry name" value="FtsX"/>
    <property type="match status" value="1"/>
</dbReference>
<keyword evidence="5 7" id="KW-0472">Membrane</keyword>
<evidence type="ECO:0000256" key="1">
    <source>
        <dbReference type="ARBA" id="ARBA00004651"/>
    </source>
</evidence>
<keyword evidence="3 7" id="KW-0812">Transmembrane</keyword>
<evidence type="ECO:0000256" key="2">
    <source>
        <dbReference type="ARBA" id="ARBA00022475"/>
    </source>
</evidence>
<feature type="domain" description="ABC3 transporter permease C-terminal" evidence="8">
    <location>
        <begin position="241"/>
        <end position="356"/>
    </location>
</feature>
<gene>
    <name evidence="10" type="ORF">IPN02_16540</name>
</gene>
<comment type="subcellular location">
    <subcellularLocation>
        <location evidence="1">Cell membrane</location>
        <topology evidence="1">Multi-pass membrane protein</topology>
    </subcellularLocation>
</comment>
<keyword evidence="4 7" id="KW-1133">Transmembrane helix</keyword>
<evidence type="ECO:0000259" key="8">
    <source>
        <dbReference type="Pfam" id="PF02687"/>
    </source>
</evidence>
<dbReference type="GO" id="GO:0005886">
    <property type="term" value="C:plasma membrane"/>
    <property type="evidence" value="ECO:0007669"/>
    <property type="project" value="UniProtKB-SubCell"/>
</dbReference>
<proteinExistence type="inferred from homology"/>
<dbReference type="InterPro" id="IPR025857">
    <property type="entry name" value="MacB_PCD"/>
</dbReference>
<protein>
    <submittedName>
        <fullName evidence="10">ABC transporter permease</fullName>
    </submittedName>
</protein>
<evidence type="ECO:0000256" key="3">
    <source>
        <dbReference type="ARBA" id="ARBA00022692"/>
    </source>
</evidence>
<dbReference type="AlphaFoldDB" id="A0A936NGA4"/>
<dbReference type="EMBL" id="JADJZA010000009">
    <property type="protein sequence ID" value="MBK9298402.1"/>
    <property type="molecule type" value="Genomic_DNA"/>
</dbReference>
<evidence type="ECO:0000256" key="5">
    <source>
        <dbReference type="ARBA" id="ARBA00023136"/>
    </source>
</evidence>
<dbReference type="GO" id="GO:0022857">
    <property type="term" value="F:transmembrane transporter activity"/>
    <property type="evidence" value="ECO:0007669"/>
    <property type="project" value="TreeGrafter"/>
</dbReference>
<dbReference type="Pfam" id="PF12704">
    <property type="entry name" value="MacB_PCD"/>
    <property type="match status" value="1"/>
</dbReference>
<evidence type="ECO:0000313" key="10">
    <source>
        <dbReference type="EMBL" id="MBK9298402.1"/>
    </source>
</evidence>
<dbReference type="PANTHER" id="PTHR30572">
    <property type="entry name" value="MEMBRANE COMPONENT OF TRANSPORTER-RELATED"/>
    <property type="match status" value="1"/>
</dbReference>
<feature type="transmembrane region" description="Helical" evidence="7">
    <location>
        <begin position="242"/>
        <end position="261"/>
    </location>
</feature>
<comment type="caution">
    <text evidence="10">The sequence shown here is derived from an EMBL/GenBank/DDBJ whole genome shotgun (WGS) entry which is preliminary data.</text>
</comment>
<organism evidence="10 11">
    <name type="scientific">Candidatus Neomicrothrix subdominans</name>
    <dbReference type="NCBI Taxonomy" id="2954438"/>
    <lineage>
        <taxon>Bacteria</taxon>
        <taxon>Bacillati</taxon>
        <taxon>Actinomycetota</taxon>
        <taxon>Acidimicrobiia</taxon>
        <taxon>Acidimicrobiales</taxon>
        <taxon>Microthrixaceae</taxon>
        <taxon>Candidatus Neomicrothrix</taxon>
    </lineage>
</organism>
<feature type="transmembrane region" description="Helical" evidence="7">
    <location>
        <begin position="327"/>
        <end position="353"/>
    </location>
</feature>
<feature type="transmembrane region" description="Helical" evidence="7">
    <location>
        <begin position="282"/>
        <end position="307"/>
    </location>
</feature>
<reference evidence="10 11" key="1">
    <citation type="submission" date="2020-10" db="EMBL/GenBank/DDBJ databases">
        <title>Connecting structure to function with the recovery of over 1000 high-quality activated sludge metagenome-assembled genomes encoding full-length rRNA genes using long-read sequencing.</title>
        <authorList>
            <person name="Singleton C.M."/>
            <person name="Petriglieri F."/>
            <person name="Kristensen J.M."/>
            <person name="Kirkegaard R.H."/>
            <person name="Michaelsen T.Y."/>
            <person name="Andersen M.H."/>
            <person name="Karst S.M."/>
            <person name="Dueholm M.S."/>
            <person name="Nielsen P.H."/>
            <person name="Albertsen M."/>
        </authorList>
    </citation>
    <scope>NUCLEOTIDE SEQUENCE [LARGE SCALE GENOMIC DNA]</scope>
    <source>
        <strain evidence="10">Lyne_18-Q3-R50-59_MAXAC.006</strain>
    </source>
</reference>
<dbReference type="InterPro" id="IPR050250">
    <property type="entry name" value="Macrolide_Exporter_MacB"/>
</dbReference>
<accession>A0A936NGA4</accession>
<comment type="similarity">
    <text evidence="6">Belongs to the ABC-4 integral membrane protein family.</text>
</comment>
<dbReference type="PANTHER" id="PTHR30572:SF4">
    <property type="entry name" value="ABC TRANSPORTER PERMEASE YTRF"/>
    <property type="match status" value="1"/>
</dbReference>
<evidence type="ECO:0000256" key="7">
    <source>
        <dbReference type="SAM" id="Phobius"/>
    </source>
</evidence>
<dbReference type="InterPro" id="IPR003838">
    <property type="entry name" value="ABC3_permease_C"/>
</dbReference>
<feature type="domain" description="MacB-like periplasmic core" evidence="9">
    <location>
        <begin position="9"/>
        <end position="209"/>
    </location>
</feature>
<name>A0A936NGA4_9ACTN</name>
<evidence type="ECO:0000256" key="4">
    <source>
        <dbReference type="ARBA" id="ARBA00022989"/>
    </source>
</evidence>
<evidence type="ECO:0000313" key="11">
    <source>
        <dbReference type="Proteomes" id="UP000727993"/>
    </source>
</evidence>